<name>E3J1I9_PSEI1</name>
<sequence>MSAITQRIGVRPYLGLFALARCGLGVAALTRPATALRATGVDRVTAERTAWTARLLGGRDLALGAGLLHALSRRQPTDSWVWAGLIADAVDATVLATATARRDLAPAAGTLAALLGAGAAAAALPALTNPDPDNATP</sequence>
<keyword evidence="3" id="KW-1185">Reference proteome</keyword>
<dbReference type="Proteomes" id="UP000002484">
    <property type="component" value="Chromosome"/>
</dbReference>
<protein>
    <recommendedName>
        <fullName evidence="4">DUF4267 domain-containing protein</fullName>
    </recommendedName>
</protein>
<dbReference type="RefSeq" id="WP_013424775.1">
    <property type="nucleotide sequence ID" value="NC_014666.1"/>
</dbReference>
<dbReference type="HOGENOM" id="CLU_1862263_0_0_11"/>
<dbReference type="EMBL" id="CP002299">
    <property type="protein sequence ID" value="ADP81657.1"/>
    <property type="molecule type" value="Genomic_DNA"/>
</dbReference>
<evidence type="ECO:0000256" key="1">
    <source>
        <dbReference type="SAM" id="Phobius"/>
    </source>
</evidence>
<dbReference type="InParanoid" id="E3J1I9"/>
<dbReference type="KEGG" id="fri:FraEuI1c_3650"/>
<proteinExistence type="predicted"/>
<gene>
    <name evidence="2" type="ordered locus">FraEuI1c_3650</name>
</gene>
<reference evidence="2 3" key="1">
    <citation type="submission" date="2010-10" db="EMBL/GenBank/DDBJ databases">
        <title>Complete sequence of Frankia sp. EuI1c.</title>
        <authorList>
            <consortium name="US DOE Joint Genome Institute"/>
            <person name="Lucas S."/>
            <person name="Copeland A."/>
            <person name="Lapidus A."/>
            <person name="Cheng J.-F."/>
            <person name="Bruce D."/>
            <person name="Goodwin L."/>
            <person name="Pitluck S."/>
            <person name="Chertkov O."/>
            <person name="Detter J.C."/>
            <person name="Han C."/>
            <person name="Tapia R."/>
            <person name="Land M."/>
            <person name="Hauser L."/>
            <person name="Jeffries C."/>
            <person name="Kyrpides N."/>
            <person name="Ivanova N."/>
            <person name="Mikhailova N."/>
            <person name="Beauchemin N."/>
            <person name="Sen A."/>
            <person name="Sur S.A."/>
            <person name="Gtari M."/>
            <person name="Wall L."/>
            <person name="Tisa L."/>
            <person name="Woyke T."/>
        </authorList>
    </citation>
    <scope>NUCLEOTIDE SEQUENCE [LARGE SCALE GENOMIC DNA]</scope>
    <source>
        <strain evidence="3">DSM 45817 / CECT 9037 / EuI1c</strain>
    </source>
</reference>
<dbReference type="STRING" id="298654.FraEuI1c_3650"/>
<accession>E3J1I9</accession>
<evidence type="ECO:0008006" key="4">
    <source>
        <dbReference type="Google" id="ProtNLM"/>
    </source>
</evidence>
<organism evidence="2 3">
    <name type="scientific">Pseudofrankia inefficax (strain DSM 45817 / CECT 9037 / DDB 130130 / EuI1c)</name>
    <name type="common">Frankia inefficax</name>
    <dbReference type="NCBI Taxonomy" id="298654"/>
    <lineage>
        <taxon>Bacteria</taxon>
        <taxon>Bacillati</taxon>
        <taxon>Actinomycetota</taxon>
        <taxon>Actinomycetes</taxon>
        <taxon>Frankiales</taxon>
        <taxon>Frankiaceae</taxon>
        <taxon>Pseudofrankia</taxon>
    </lineage>
</organism>
<evidence type="ECO:0000313" key="2">
    <source>
        <dbReference type="EMBL" id="ADP81657.1"/>
    </source>
</evidence>
<keyword evidence="1" id="KW-0812">Transmembrane</keyword>
<evidence type="ECO:0000313" key="3">
    <source>
        <dbReference type="Proteomes" id="UP000002484"/>
    </source>
</evidence>
<keyword evidence="1" id="KW-0472">Membrane</keyword>
<dbReference type="AlphaFoldDB" id="E3J1I9"/>
<keyword evidence="1" id="KW-1133">Transmembrane helix</keyword>
<feature type="transmembrane region" description="Helical" evidence="1">
    <location>
        <begin position="107"/>
        <end position="127"/>
    </location>
</feature>
<dbReference type="eggNOG" id="COG0229">
    <property type="taxonomic scope" value="Bacteria"/>
</dbReference>